<name>A0A7S1XYS4_9STRA</name>
<dbReference type="AlphaFoldDB" id="A0A7S1XYS4"/>
<reference evidence="2" key="1">
    <citation type="submission" date="2021-01" db="EMBL/GenBank/DDBJ databases">
        <authorList>
            <person name="Corre E."/>
            <person name="Pelletier E."/>
            <person name="Niang G."/>
            <person name="Scheremetjew M."/>
            <person name="Finn R."/>
            <person name="Kale V."/>
            <person name="Holt S."/>
            <person name="Cochrane G."/>
            <person name="Meng A."/>
            <person name="Brown T."/>
            <person name="Cohen L."/>
        </authorList>
    </citation>
    <scope>NUCLEOTIDE SEQUENCE</scope>
    <source>
        <strain evidence="2">CCMP2877</strain>
    </source>
</reference>
<protein>
    <submittedName>
        <fullName evidence="2">Uncharacterized protein</fullName>
    </submittedName>
</protein>
<feature type="region of interest" description="Disordered" evidence="1">
    <location>
        <begin position="23"/>
        <end position="138"/>
    </location>
</feature>
<dbReference type="EMBL" id="HBGJ01039045">
    <property type="protein sequence ID" value="CAD9266162.1"/>
    <property type="molecule type" value="Transcribed_RNA"/>
</dbReference>
<evidence type="ECO:0000256" key="1">
    <source>
        <dbReference type="SAM" id="MobiDB-lite"/>
    </source>
</evidence>
<feature type="compositionally biased region" description="Basic and acidic residues" evidence="1">
    <location>
        <begin position="33"/>
        <end position="50"/>
    </location>
</feature>
<sequence length="152" mass="17255">MPAHGEAEEDGWGFGNLEAETEQWYDHLPGMTEDLRKALQERQKEEDKHSRPSAASESQKSGRRRRRLNSIHIECPQADQSQRQRSSSQGSAEKMQGRSLNRSGRVESLPNMASIVALAESREQEKQTSYKSSRNGRAYVRKISFMSTISES</sequence>
<feature type="compositionally biased region" description="Low complexity" evidence="1">
    <location>
        <begin position="80"/>
        <end position="89"/>
    </location>
</feature>
<organism evidence="2">
    <name type="scientific">Phaeomonas parva</name>
    <dbReference type="NCBI Taxonomy" id="124430"/>
    <lineage>
        <taxon>Eukaryota</taxon>
        <taxon>Sar</taxon>
        <taxon>Stramenopiles</taxon>
        <taxon>Ochrophyta</taxon>
        <taxon>Pinguiophyceae</taxon>
        <taxon>Pinguiochrysidales</taxon>
        <taxon>Pinguiochrysidaceae</taxon>
        <taxon>Phaeomonas</taxon>
    </lineage>
</organism>
<gene>
    <name evidence="2" type="ORF">PPAR1163_LOCUS24586</name>
</gene>
<proteinExistence type="predicted"/>
<evidence type="ECO:0000313" key="2">
    <source>
        <dbReference type="EMBL" id="CAD9266162.1"/>
    </source>
</evidence>
<accession>A0A7S1XYS4</accession>